<accession>A0ABY4AKK2</accession>
<protein>
    <submittedName>
        <fullName evidence="2">DUF4214 domain-containing protein</fullName>
    </submittedName>
</protein>
<dbReference type="Proteomes" id="UP000831607">
    <property type="component" value="Chromosome"/>
</dbReference>
<sequence length="570" mass="63658">MTIDGLKVTGFDAVKRMIDRTVDKGFDTISFNVSVPINRETGELQTIMPPGHMDKPFPADIWRMYEYVESLGLRAHLELLIRDPITDLMIMKDTVGPNFNSDRMFESVKSYVVPIAEQAQKFGVDGIQLSRYNSGFDTSDYRDQWIDLINGVRNVYTGSIGYANDFRSNNVVWDLVDNVFIGLGLALSTTPLYDAEEIVPLYAQDNVLGQVEQVLERYPEKSVYFGGLAFSPGQPGLGWIENLGSYVWGEDSVAEIPGQSFHRVFPEERINFPMAEAWIEGFFEFFGNYLSDDMAGFQIMQYAPWAELGWIRNPSGNLVAESYSSFARASFLLNYQPESEAVIEDYLDRGWGFKTLHYGTQGNDVLLGSEIDDKFFLSAGDDQLVGADGLDMLVVSASRDQFVLTQFGNKWQLANNGRSEFTGTKTLEGVERIDFMDINVALDTEGVAGQAYRIYKAAFDRAPDLTGLGYWIKAMDAGAALDSVAAGFVSSSEFQTTYGTNISNTDFITLLYANVLDRTPDDSGFDYWLTRMSEGMTREQVLANFSESVENKANVAELIADGIQYTAFMG</sequence>
<evidence type="ECO:0000313" key="3">
    <source>
        <dbReference type="Proteomes" id="UP000831607"/>
    </source>
</evidence>
<name>A0ABY4AKK2_9BURK</name>
<evidence type="ECO:0000313" key="2">
    <source>
        <dbReference type="EMBL" id="UOD50709.1"/>
    </source>
</evidence>
<keyword evidence="3" id="KW-1185">Reference proteome</keyword>
<organism evidence="2 3">
    <name type="scientific">Orrella daihaiensis</name>
    <dbReference type="NCBI Taxonomy" id="2782176"/>
    <lineage>
        <taxon>Bacteria</taxon>
        <taxon>Pseudomonadati</taxon>
        <taxon>Pseudomonadota</taxon>
        <taxon>Betaproteobacteria</taxon>
        <taxon>Burkholderiales</taxon>
        <taxon>Alcaligenaceae</taxon>
        <taxon>Orrella</taxon>
    </lineage>
</organism>
<reference evidence="2 3" key="1">
    <citation type="submission" date="2020-11" db="EMBL/GenBank/DDBJ databases">
        <title>Algicoccus daihaiensis sp.nov., isolated from Daihai Lake in Inner Mongolia.</title>
        <authorList>
            <person name="Kai J."/>
        </authorList>
    </citation>
    <scope>NUCLEOTIDE SEQUENCE [LARGE SCALE GENOMIC DNA]</scope>
    <source>
        <strain evidence="3">f23</strain>
    </source>
</reference>
<dbReference type="Gene3D" id="3.20.20.80">
    <property type="entry name" value="Glycosidases"/>
    <property type="match status" value="1"/>
</dbReference>
<dbReference type="EMBL" id="CP063982">
    <property type="protein sequence ID" value="UOD50709.1"/>
    <property type="molecule type" value="Genomic_DNA"/>
</dbReference>
<dbReference type="Pfam" id="PF00353">
    <property type="entry name" value="HemolysinCabind"/>
    <property type="match status" value="1"/>
</dbReference>
<dbReference type="Pfam" id="PF13946">
    <property type="entry name" value="DUF4214"/>
    <property type="match status" value="1"/>
</dbReference>
<feature type="domain" description="DUF4214" evidence="1">
    <location>
        <begin position="485"/>
        <end position="554"/>
    </location>
</feature>
<dbReference type="Gene3D" id="1.10.3130.20">
    <property type="entry name" value="Phycobilisome linker domain"/>
    <property type="match status" value="1"/>
</dbReference>
<dbReference type="InterPro" id="IPR011049">
    <property type="entry name" value="Serralysin-like_metalloprot_C"/>
</dbReference>
<proteinExistence type="predicted"/>
<dbReference type="SUPFAM" id="SSF51120">
    <property type="entry name" value="beta-Roll"/>
    <property type="match status" value="1"/>
</dbReference>
<gene>
    <name evidence="2" type="ORF">DHf2319_01885</name>
</gene>
<evidence type="ECO:0000259" key="1">
    <source>
        <dbReference type="Pfam" id="PF13946"/>
    </source>
</evidence>
<dbReference type="InterPro" id="IPR038255">
    <property type="entry name" value="PBS_linker_sf"/>
</dbReference>
<dbReference type="InterPro" id="IPR025282">
    <property type="entry name" value="DUF4214"/>
</dbReference>
<dbReference type="InterPro" id="IPR001343">
    <property type="entry name" value="Hemolysn_Ca-bd"/>
</dbReference>